<proteinExistence type="predicted"/>
<dbReference type="AlphaFoldDB" id="A0A0S2DP59"/>
<feature type="compositionally biased region" description="Low complexity" evidence="1">
    <location>
        <begin position="19"/>
        <end position="37"/>
    </location>
</feature>
<accession>A0A0S2DP59</accession>
<sequence length="56" mass="6248">MHRRCDAQHTRPFGPRVLPRSARGASAGGRPARTAIRAARRRFAGPGRGSGRRRQW</sequence>
<dbReference type="STRING" id="69.GLE_4932"/>
<evidence type="ECO:0000313" key="2">
    <source>
        <dbReference type="EMBL" id="ALN60273.1"/>
    </source>
</evidence>
<evidence type="ECO:0000313" key="3">
    <source>
        <dbReference type="Proteomes" id="UP000061569"/>
    </source>
</evidence>
<organism evidence="2 3">
    <name type="scientific">Lysobacter enzymogenes</name>
    <dbReference type="NCBI Taxonomy" id="69"/>
    <lineage>
        <taxon>Bacteria</taxon>
        <taxon>Pseudomonadati</taxon>
        <taxon>Pseudomonadota</taxon>
        <taxon>Gammaproteobacteria</taxon>
        <taxon>Lysobacterales</taxon>
        <taxon>Lysobacteraceae</taxon>
        <taxon>Lysobacter</taxon>
    </lineage>
</organism>
<dbReference type="KEGG" id="lez:GLE_4932"/>
<name>A0A0S2DP59_LYSEN</name>
<dbReference type="EMBL" id="CP013140">
    <property type="protein sequence ID" value="ALN60273.1"/>
    <property type="molecule type" value="Genomic_DNA"/>
</dbReference>
<gene>
    <name evidence="2" type="ORF">GLE_4932</name>
</gene>
<reference evidence="2 3" key="1">
    <citation type="submission" date="2015-11" db="EMBL/GenBank/DDBJ databases">
        <title>Genome sequences of Lysobacter enzymogenes strain C3 and Lysobacter antibioticus ATCC 29479.</title>
        <authorList>
            <person name="Kobayashi D.Y."/>
        </authorList>
    </citation>
    <scope>NUCLEOTIDE SEQUENCE [LARGE SCALE GENOMIC DNA]</scope>
    <source>
        <strain evidence="2 3">C3</strain>
    </source>
</reference>
<dbReference type="Proteomes" id="UP000061569">
    <property type="component" value="Chromosome"/>
</dbReference>
<evidence type="ECO:0000256" key="1">
    <source>
        <dbReference type="SAM" id="MobiDB-lite"/>
    </source>
</evidence>
<protein>
    <submittedName>
        <fullName evidence="2">Uncharacterized protein</fullName>
    </submittedName>
</protein>
<dbReference type="PATRIC" id="fig|69.6.peg.4861"/>
<feature type="region of interest" description="Disordered" evidence="1">
    <location>
        <begin position="1"/>
        <end position="56"/>
    </location>
</feature>